<dbReference type="Gene3D" id="3.30.1150.10">
    <property type="match status" value="1"/>
</dbReference>
<organism evidence="6 7">
    <name type="scientific">Arboricoccus pini</name>
    <dbReference type="NCBI Taxonomy" id="1963835"/>
    <lineage>
        <taxon>Bacteria</taxon>
        <taxon>Pseudomonadati</taxon>
        <taxon>Pseudomonadota</taxon>
        <taxon>Alphaproteobacteria</taxon>
        <taxon>Geminicoccales</taxon>
        <taxon>Geminicoccaceae</taxon>
        <taxon>Arboricoccus</taxon>
    </lineage>
</organism>
<dbReference type="GO" id="GO:0016020">
    <property type="term" value="C:membrane"/>
    <property type="evidence" value="ECO:0007669"/>
    <property type="project" value="UniProtKB-SubCell"/>
</dbReference>
<proteinExistence type="predicted"/>
<dbReference type="AlphaFoldDB" id="A0A212R7U4"/>
<evidence type="ECO:0000259" key="5">
    <source>
        <dbReference type="PROSITE" id="PS52015"/>
    </source>
</evidence>
<feature type="domain" description="TonB C-terminal" evidence="5">
    <location>
        <begin position="1"/>
        <end position="70"/>
    </location>
</feature>
<sequence>MRRIEGTVVLYFRIDRQGNVADARIVSGSGSDLLDEEALAMLGRGRAPVPPADIPEAALAHQVPIRFMLR</sequence>
<dbReference type="EMBL" id="FYEH01000006">
    <property type="protein sequence ID" value="SNB68256.1"/>
    <property type="molecule type" value="Genomic_DNA"/>
</dbReference>
<dbReference type="Pfam" id="PF03544">
    <property type="entry name" value="TonB_C"/>
    <property type="match status" value="1"/>
</dbReference>
<evidence type="ECO:0000313" key="7">
    <source>
        <dbReference type="Proteomes" id="UP000197065"/>
    </source>
</evidence>
<gene>
    <name evidence="6" type="ORF">SAMN07250955_106157</name>
</gene>
<evidence type="ECO:0000256" key="1">
    <source>
        <dbReference type="ARBA" id="ARBA00004167"/>
    </source>
</evidence>
<comment type="subcellular location">
    <subcellularLocation>
        <location evidence="1">Membrane</location>
        <topology evidence="1">Single-pass membrane protein</topology>
    </subcellularLocation>
</comment>
<keyword evidence="3" id="KW-1133">Transmembrane helix</keyword>
<dbReference type="InterPro" id="IPR037682">
    <property type="entry name" value="TonB_C"/>
</dbReference>
<dbReference type="PROSITE" id="PS52015">
    <property type="entry name" value="TONB_CTD"/>
    <property type="match status" value="1"/>
</dbReference>
<evidence type="ECO:0000256" key="3">
    <source>
        <dbReference type="ARBA" id="ARBA00022989"/>
    </source>
</evidence>
<keyword evidence="4" id="KW-0472">Membrane</keyword>
<evidence type="ECO:0000256" key="2">
    <source>
        <dbReference type="ARBA" id="ARBA00022692"/>
    </source>
</evidence>
<dbReference type="SUPFAM" id="SSF74653">
    <property type="entry name" value="TolA/TonB C-terminal domain"/>
    <property type="match status" value="1"/>
</dbReference>
<dbReference type="InterPro" id="IPR006260">
    <property type="entry name" value="TonB/TolA_C"/>
</dbReference>
<dbReference type="NCBIfam" id="TIGR01352">
    <property type="entry name" value="tonB_Cterm"/>
    <property type="match status" value="1"/>
</dbReference>
<protein>
    <submittedName>
        <fullName evidence="6">Protein TonB</fullName>
    </submittedName>
</protein>
<dbReference type="GO" id="GO:0055085">
    <property type="term" value="P:transmembrane transport"/>
    <property type="evidence" value="ECO:0007669"/>
    <property type="project" value="InterPro"/>
</dbReference>
<keyword evidence="7" id="KW-1185">Reference proteome</keyword>
<keyword evidence="2" id="KW-0812">Transmembrane</keyword>
<evidence type="ECO:0000313" key="6">
    <source>
        <dbReference type="EMBL" id="SNB68256.1"/>
    </source>
</evidence>
<evidence type="ECO:0000256" key="4">
    <source>
        <dbReference type="ARBA" id="ARBA00023136"/>
    </source>
</evidence>
<name>A0A212R7U4_9PROT</name>
<dbReference type="Proteomes" id="UP000197065">
    <property type="component" value="Unassembled WGS sequence"/>
</dbReference>
<accession>A0A212R7U4</accession>
<reference evidence="6 7" key="1">
    <citation type="submission" date="2017-06" db="EMBL/GenBank/DDBJ databases">
        <authorList>
            <person name="Kim H.J."/>
            <person name="Triplett B.A."/>
        </authorList>
    </citation>
    <scope>NUCLEOTIDE SEQUENCE [LARGE SCALE GENOMIC DNA]</scope>
    <source>
        <strain evidence="6 7">B29T1</strain>
    </source>
</reference>